<evidence type="ECO:0000256" key="14">
    <source>
        <dbReference type="PIRNR" id="PIRNR037595"/>
    </source>
</evidence>
<keyword evidence="10 16" id="KW-0472">Membrane</keyword>
<comment type="subcellular location">
    <subcellularLocation>
        <location evidence="1">Membrane</location>
        <topology evidence="1">Single-pass type I membrane protein</topology>
    </subcellularLocation>
</comment>
<keyword evidence="8 14" id="KW-0391">Immunity</keyword>
<accession>A0A8C4SY29</accession>
<evidence type="ECO:0000256" key="4">
    <source>
        <dbReference type="ARBA" id="ARBA00022614"/>
    </source>
</evidence>
<dbReference type="PROSITE" id="PS51450">
    <property type="entry name" value="LRR"/>
    <property type="match status" value="3"/>
</dbReference>
<dbReference type="SUPFAM" id="SSF52200">
    <property type="entry name" value="Toll/Interleukin receptor TIR domain"/>
    <property type="match status" value="1"/>
</dbReference>
<dbReference type="Pfam" id="PF13855">
    <property type="entry name" value="LRR_8"/>
    <property type="match status" value="3"/>
</dbReference>
<keyword evidence="12" id="KW-0325">Glycoprotein</keyword>
<evidence type="ECO:0000256" key="1">
    <source>
        <dbReference type="ARBA" id="ARBA00004479"/>
    </source>
</evidence>
<dbReference type="Ensembl" id="ENSECRT00000023941.1">
    <property type="protein sequence ID" value="ENSECRP00000023437.1"/>
    <property type="gene ID" value="ENSECRG00000015865.1"/>
</dbReference>
<proteinExistence type="inferred from homology"/>
<dbReference type="Proteomes" id="UP000694620">
    <property type="component" value="Chromosome 15"/>
</dbReference>
<evidence type="ECO:0000256" key="10">
    <source>
        <dbReference type="ARBA" id="ARBA00023136"/>
    </source>
</evidence>
<organism evidence="19 20">
    <name type="scientific">Erpetoichthys calabaricus</name>
    <name type="common">Rope fish</name>
    <name type="synonym">Calamoichthys calabaricus</name>
    <dbReference type="NCBI Taxonomy" id="27687"/>
    <lineage>
        <taxon>Eukaryota</taxon>
        <taxon>Metazoa</taxon>
        <taxon>Chordata</taxon>
        <taxon>Craniata</taxon>
        <taxon>Vertebrata</taxon>
        <taxon>Euteleostomi</taxon>
        <taxon>Actinopterygii</taxon>
        <taxon>Polypteriformes</taxon>
        <taxon>Polypteridae</taxon>
        <taxon>Erpetoichthys</taxon>
    </lineage>
</organism>
<dbReference type="SMART" id="SM00369">
    <property type="entry name" value="LRR_TYP"/>
    <property type="match status" value="9"/>
</dbReference>
<evidence type="ECO:0000256" key="5">
    <source>
        <dbReference type="ARBA" id="ARBA00022692"/>
    </source>
</evidence>
<dbReference type="SMART" id="SM00255">
    <property type="entry name" value="TIR"/>
    <property type="match status" value="1"/>
</dbReference>
<gene>
    <name evidence="19" type="primary">TLR5</name>
</gene>
<evidence type="ECO:0000259" key="18">
    <source>
        <dbReference type="PROSITE" id="PS50104"/>
    </source>
</evidence>
<feature type="region of interest" description="Disordered" evidence="15">
    <location>
        <begin position="849"/>
        <end position="870"/>
    </location>
</feature>
<comment type="similarity">
    <text evidence="2 14">Belongs to the Toll-like receptor family.</text>
</comment>
<sequence>MWFPFLLFLGAMVEPIRMFPCKVYQHVAYCSFKSLTEIPDFPNDIIEIDLSVNNITEITEYSFPKLSSLTVLDIGHQQTNFLTVRQNAFINVTNLQVLSLAGNVNLILSPDAFVGLFNVRYLNLLYNNLNESIVEEEYLRDLVSLETLDLYGNRIQRLRPNSCFRKMTNFKILNLKLNQITQICGDDLLHFRGKSLQLLNLDSNYVGNIESTPTFWEECGYPFQNINFEILNLAGNGLDEELMRRFVSSLRGSYIQGLILNHNSVGRSFGFNNSLDPGEETFDGLSQIPIIALDLSNCFIFSLEPYVFKPLHEMRVLQLSFNKINQIQRGAFEGLNNLQVLNLSNNLLGEILPNDFYGLQSITTIDLSNNNIGGIILTAFNKMPFLSELNLRGNSIRKFEIFATIPSLQYFLLGDNKLDSSFQLTDIATDSIFVDLSENRLSNLDVFFKMMADGKKKFILLRHNRLSYCKGSSNIPENNSLIHLDLEDNILELVWQREMCLHIFHKLGKLEKLRLNQNGLRSLPSDIFKGLISLTHLNLSSNFITYLPKGIFPENLKTLDLSINHLLSPSPDAVSFIGELYLGRNNYVCDCSLKEFILWLQNSNSTQDKQELVCSFPENFLNVPLTSLTTEGCEAEDVAFVMKVQLVLFVGTTVLILLMLIGSVIFIRFRGSCFRIYKTAFNRLLGSPGSEGGQRDHQYDAYICFSNEDFSFVEAAFLKQLDSQFSEKNTFRVCFEARDFLPGEDHISNIRNAIWASKKTICVVTKEFLKDGWCIEAFNMAQSRLHDELKDVLIMILVGRIPRYQLKKFSPIRTFVQTRHYLLWPEDLQDMEWFHHRLAGLIFKEKTSKSKENVSEDVSLSAVKSDSAVP</sequence>
<dbReference type="GO" id="GO:0005886">
    <property type="term" value="C:plasma membrane"/>
    <property type="evidence" value="ECO:0007669"/>
    <property type="project" value="TreeGrafter"/>
</dbReference>
<protein>
    <submittedName>
        <fullName evidence="19">Toll like receptor 5</fullName>
    </submittedName>
</protein>
<keyword evidence="20" id="KW-1185">Reference proteome</keyword>
<feature type="chain" id="PRO_5034095091" evidence="17">
    <location>
        <begin position="19"/>
        <end position="870"/>
    </location>
</feature>
<dbReference type="Gene3D" id="3.80.10.10">
    <property type="entry name" value="Ribonuclease Inhibitor"/>
    <property type="match status" value="3"/>
</dbReference>
<evidence type="ECO:0000313" key="19">
    <source>
        <dbReference type="Ensembl" id="ENSECRP00000023437.1"/>
    </source>
</evidence>
<dbReference type="GO" id="GO:0006954">
    <property type="term" value="P:inflammatory response"/>
    <property type="evidence" value="ECO:0007669"/>
    <property type="project" value="UniProtKB-UniRule"/>
</dbReference>
<evidence type="ECO:0000256" key="9">
    <source>
        <dbReference type="ARBA" id="ARBA00022989"/>
    </source>
</evidence>
<evidence type="ECO:0000256" key="13">
    <source>
        <dbReference type="ARBA" id="ARBA00023198"/>
    </source>
</evidence>
<dbReference type="PROSITE" id="PS50104">
    <property type="entry name" value="TIR"/>
    <property type="match status" value="1"/>
</dbReference>
<keyword evidence="4" id="KW-0433">Leucine-rich repeat</keyword>
<dbReference type="InterPro" id="IPR000483">
    <property type="entry name" value="Cys-rich_flank_reg_C"/>
</dbReference>
<evidence type="ECO:0000313" key="20">
    <source>
        <dbReference type="Proteomes" id="UP000694620"/>
    </source>
</evidence>
<evidence type="ECO:0000256" key="8">
    <source>
        <dbReference type="ARBA" id="ARBA00022859"/>
    </source>
</evidence>
<dbReference type="GO" id="GO:0045087">
    <property type="term" value="P:innate immune response"/>
    <property type="evidence" value="ECO:0007669"/>
    <property type="project" value="UniProtKB-UniRule"/>
</dbReference>
<dbReference type="GO" id="GO:0004888">
    <property type="term" value="F:transmembrane signaling receptor activity"/>
    <property type="evidence" value="ECO:0007669"/>
    <property type="project" value="InterPro"/>
</dbReference>
<dbReference type="GeneTree" id="ENSGT00940000162464"/>
<name>A0A8C4SY29_ERPCA</name>
<keyword evidence="9 16" id="KW-1133">Transmembrane helix</keyword>
<evidence type="ECO:0000256" key="3">
    <source>
        <dbReference type="ARBA" id="ARBA00022588"/>
    </source>
</evidence>
<dbReference type="PANTHER" id="PTHR24365:SF525">
    <property type="entry name" value="TOLL-LIKE RECEPTOR 5"/>
    <property type="match status" value="1"/>
</dbReference>
<dbReference type="Gene3D" id="3.40.50.10140">
    <property type="entry name" value="Toll/interleukin-1 receptor homology (TIR) domain"/>
    <property type="match status" value="1"/>
</dbReference>
<evidence type="ECO:0000256" key="7">
    <source>
        <dbReference type="ARBA" id="ARBA00022737"/>
    </source>
</evidence>
<dbReference type="InterPro" id="IPR003591">
    <property type="entry name" value="Leu-rich_rpt_typical-subtyp"/>
</dbReference>
<feature type="transmembrane region" description="Helical" evidence="16">
    <location>
        <begin position="646"/>
        <end position="669"/>
    </location>
</feature>
<dbReference type="InterPro" id="IPR032675">
    <property type="entry name" value="LRR_dom_sf"/>
</dbReference>
<dbReference type="AlphaFoldDB" id="A0A8C4SY29"/>
<dbReference type="InterPro" id="IPR001611">
    <property type="entry name" value="Leu-rich_rpt"/>
</dbReference>
<dbReference type="FunFam" id="3.80.10.10:FF:000306">
    <property type="entry name" value="Toll-like receptor 5"/>
    <property type="match status" value="1"/>
</dbReference>
<keyword evidence="11 14" id="KW-0675">Receptor</keyword>
<dbReference type="PANTHER" id="PTHR24365">
    <property type="entry name" value="TOLL-LIKE RECEPTOR"/>
    <property type="match status" value="1"/>
</dbReference>
<keyword evidence="13 14" id="KW-0395">Inflammatory response</keyword>
<dbReference type="SMART" id="SM00365">
    <property type="entry name" value="LRR_SD22"/>
    <property type="match status" value="3"/>
</dbReference>
<dbReference type="FunFam" id="3.40.50.10140:FF:000001">
    <property type="entry name" value="Toll-like receptor 2"/>
    <property type="match status" value="1"/>
</dbReference>
<dbReference type="GO" id="GO:0002224">
    <property type="term" value="P:toll-like receptor signaling pathway"/>
    <property type="evidence" value="ECO:0007669"/>
    <property type="project" value="InterPro"/>
</dbReference>
<dbReference type="InterPro" id="IPR035897">
    <property type="entry name" value="Toll_tir_struct_dom_sf"/>
</dbReference>
<feature type="domain" description="TIR" evidence="18">
    <location>
        <begin position="697"/>
        <end position="842"/>
    </location>
</feature>
<dbReference type="InterPro" id="IPR017241">
    <property type="entry name" value="Toll-like_receptor"/>
</dbReference>
<evidence type="ECO:0000256" key="17">
    <source>
        <dbReference type="SAM" id="SignalP"/>
    </source>
</evidence>
<evidence type="ECO:0000256" key="12">
    <source>
        <dbReference type="ARBA" id="ARBA00023180"/>
    </source>
</evidence>
<evidence type="ECO:0000256" key="11">
    <source>
        <dbReference type="ARBA" id="ARBA00023170"/>
    </source>
</evidence>
<evidence type="ECO:0000256" key="16">
    <source>
        <dbReference type="SAM" id="Phobius"/>
    </source>
</evidence>
<reference evidence="19" key="2">
    <citation type="submission" date="2025-08" db="UniProtKB">
        <authorList>
            <consortium name="Ensembl"/>
        </authorList>
    </citation>
    <scope>IDENTIFICATION</scope>
</reference>
<reference evidence="19" key="3">
    <citation type="submission" date="2025-09" db="UniProtKB">
        <authorList>
            <consortium name="Ensembl"/>
        </authorList>
    </citation>
    <scope>IDENTIFICATION</scope>
</reference>
<dbReference type="SUPFAM" id="SSF52058">
    <property type="entry name" value="L domain-like"/>
    <property type="match status" value="2"/>
</dbReference>
<keyword evidence="5 16" id="KW-0812">Transmembrane</keyword>
<feature type="signal peptide" evidence="17">
    <location>
        <begin position="1"/>
        <end position="18"/>
    </location>
</feature>
<evidence type="ECO:0000256" key="6">
    <source>
        <dbReference type="ARBA" id="ARBA00022729"/>
    </source>
</evidence>
<evidence type="ECO:0000256" key="15">
    <source>
        <dbReference type="SAM" id="MobiDB-lite"/>
    </source>
</evidence>
<reference evidence="19" key="1">
    <citation type="submission" date="2021-06" db="EMBL/GenBank/DDBJ databases">
        <authorList>
            <consortium name="Wellcome Sanger Institute Data Sharing"/>
        </authorList>
    </citation>
    <scope>NUCLEOTIDE SEQUENCE [LARGE SCALE GENOMIC DNA]</scope>
</reference>
<dbReference type="Pfam" id="PF01582">
    <property type="entry name" value="TIR"/>
    <property type="match status" value="1"/>
</dbReference>
<dbReference type="PIRSF" id="PIRSF037595">
    <property type="entry name" value="Toll-like_receptor"/>
    <property type="match status" value="1"/>
</dbReference>
<evidence type="ECO:0000256" key="2">
    <source>
        <dbReference type="ARBA" id="ARBA00009634"/>
    </source>
</evidence>
<dbReference type="InterPro" id="IPR000157">
    <property type="entry name" value="TIR_dom"/>
</dbReference>
<keyword evidence="6 17" id="KW-0732">Signal</keyword>
<keyword evidence="7" id="KW-0677">Repeat</keyword>
<keyword evidence="3 14" id="KW-0399">Innate immunity</keyword>
<dbReference type="SMART" id="SM00082">
    <property type="entry name" value="LRRCT"/>
    <property type="match status" value="1"/>
</dbReference>